<dbReference type="PANTHER" id="PTHR43335">
    <property type="entry name" value="ABC TRANSPORTER, ATP-BINDING PROTEIN"/>
    <property type="match status" value="1"/>
</dbReference>
<dbReference type="InterPro" id="IPR017871">
    <property type="entry name" value="ABC_transporter-like_CS"/>
</dbReference>
<dbReference type="EMBL" id="UINC01121165">
    <property type="protein sequence ID" value="SVC96128.1"/>
    <property type="molecule type" value="Genomic_DNA"/>
</dbReference>
<keyword evidence="4" id="KW-0067">ATP-binding</keyword>
<dbReference type="SUPFAM" id="SSF52540">
    <property type="entry name" value="P-loop containing nucleoside triphosphate hydrolases"/>
    <property type="match status" value="1"/>
</dbReference>
<dbReference type="InterPro" id="IPR003593">
    <property type="entry name" value="AAA+_ATPase"/>
</dbReference>
<keyword evidence="2" id="KW-0813">Transport</keyword>
<protein>
    <recommendedName>
        <fullName evidence="5">ABC transporter domain-containing protein</fullName>
    </recommendedName>
</protein>
<dbReference type="InterPro" id="IPR027417">
    <property type="entry name" value="P-loop_NTPase"/>
</dbReference>
<dbReference type="AlphaFoldDB" id="A0A382RGM0"/>
<dbReference type="GO" id="GO:0016887">
    <property type="term" value="F:ATP hydrolysis activity"/>
    <property type="evidence" value="ECO:0007669"/>
    <property type="project" value="InterPro"/>
</dbReference>
<proteinExistence type="inferred from homology"/>
<dbReference type="InterPro" id="IPR003439">
    <property type="entry name" value="ABC_transporter-like_ATP-bd"/>
</dbReference>
<evidence type="ECO:0000256" key="2">
    <source>
        <dbReference type="ARBA" id="ARBA00022448"/>
    </source>
</evidence>
<evidence type="ECO:0000259" key="5">
    <source>
        <dbReference type="PROSITE" id="PS50893"/>
    </source>
</evidence>
<reference evidence="6" key="1">
    <citation type="submission" date="2018-05" db="EMBL/GenBank/DDBJ databases">
        <authorList>
            <person name="Lanie J.A."/>
            <person name="Ng W.-L."/>
            <person name="Kazmierczak K.M."/>
            <person name="Andrzejewski T.M."/>
            <person name="Davidsen T.M."/>
            <person name="Wayne K.J."/>
            <person name="Tettelin H."/>
            <person name="Glass J.I."/>
            <person name="Rusch D."/>
            <person name="Podicherti R."/>
            <person name="Tsui H.-C.T."/>
            <person name="Winkler M.E."/>
        </authorList>
    </citation>
    <scope>NUCLEOTIDE SEQUENCE</scope>
</reference>
<feature type="domain" description="ABC transporter" evidence="5">
    <location>
        <begin position="6"/>
        <end position="222"/>
    </location>
</feature>
<organism evidence="6">
    <name type="scientific">marine metagenome</name>
    <dbReference type="NCBI Taxonomy" id="408172"/>
    <lineage>
        <taxon>unclassified sequences</taxon>
        <taxon>metagenomes</taxon>
        <taxon>ecological metagenomes</taxon>
    </lineage>
</organism>
<evidence type="ECO:0000256" key="1">
    <source>
        <dbReference type="ARBA" id="ARBA00005417"/>
    </source>
</evidence>
<name>A0A382RGM0_9ZZZZ</name>
<dbReference type="Gene3D" id="3.40.50.300">
    <property type="entry name" value="P-loop containing nucleotide triphosphate hydrolases"/>
    <property type="match status" value="1"/>
</dbReference>
<dbReference type="GO" id="GO:0005524">
    <property type="term" value="F:ATP binding"/>
    <property type="evidence" value="ECO:0007669"/>
    <property type="project" value="UniProtKB-KW"/>
</dbReference>
<dbReference type="PROSITE" id="PS00211">
    <property type="entry name" value="ABC_TRANSPORTER_1"/>
    <property type="match status" value="1"/>
</dbReference>
<dbReference type="CDD" id="cd03230">
    <property type="entry name" value="ABC_DR_subfamily_A"/>
    <property type="match status" value="1"/>
</dbReference>
<evidence type="ECO:0000256" key="3">
    <source>
        <dbReference type="ARBA" id="ARBA00022741"/>
    </source>
</evidence>
<evidence type="ECO:0000313" key="6">
    <source>
        <dbReference type="EMBL" id="SVC96128.1"/>
    </source>
</evidence>
<dbReference type="SMART" id="SM00382">
    <property type="entry name" value="AAA"/>
    <property type="match status" value="1"/>
</dbReference>
<dbReference type="Pfam" id="PF00005">
    <property type="entry name" value="ABC_tran"/>
    <property type="match status" value="1"/>
</dbReference>
<accession>A0A382RGM0</accession>
<dbReference type="PROSITE" id="PS50893">
    <property type="entry name" value="ABC_TRANSPORTER_2"/>
    <property type="match status" value="1"/>
</dbReference>
<sequence>VSASLLELKDVQKDYRTYRFGKETGCVNALNKLSFSVDMGQIFGFLGPNGAGKTTTIKCIVGILNCDNGSILIEGKDIEKNRLHSKNKIGFLPEQVGLYGGLTPTETLKYYGGFYELESEIIKERGKDLLQKLGLSKDSERQVGGFSLGMRKRLALAIALLHEPEILILDEPTSGLDPRGVKALRLVLKELNKKGLTIILSSHVLSEIQEICTHVGIIDKGK</sequence>
<comment type="similarity">
    <text evidence="1">Belongs to the ABC transporter superfamily.</text>
</comment>
<evidence type="ECO:0000256" key="4">
    <source>
        <dbReference type="ARBA" id="ARBA00022840"/>
    </source>
</evidence>
<dbReference type="PANTHER" id="PTHR43335:SF4">
    <property type="entry name" value="ABC TRANSPORTER, ATP-BINDING PROTEIN"/>
    <property type="match status" value="1"/>
</dbReference>
<feature type="non-terminal residue" evidence="6">
    <location>
        <position position="1"/>
    </location>
</feature>
<gene>
    <name evidence="6" type="ORF">METZ01_LOCUS348982</name>
</gene>
<feature type="non-terminal residue" evidence="6">
    <location>
        <position position="222"/>
    </location>
</feature>
<keyword evidence="3" id="KW-0547">Nucleotide-binding</keyword>